<protein>
    <recommendedName>
        <fullName evidence="1">Regulator of ribonuclease activity B domain-containing protein</fullName>
    </recommendedName>
</protein>
<comment type="caution">
    <text evidence="2">The sequence shown here is derived from an EMBL/GenBank/DDBJ whole genome shotgun (WGS) entry which is preliminary data.</text>
</comment>
<dbReference type="PATRIC" id="fig|740709.3.peg.889"/>
<proteinExistence type="predicted"/>
<dbReference type="RefSeq" id="WP_008487984.1">
    <property type="nucleotide sequence ID" value="NZ_AMRG01000004.1"/>
</dbReference>
<evidence type="ECO:0000259" key="1">
    <source>
        <dbReference type="Pfam" id="PF06877"/>
    </source>
</evidence>
<evidence type="ECO:0000313" key="2">
    <source>
        <dbReference type="EMBL" id="EKE84823.1"/>
    </source>
</evidence>
<dbReference type="Proteomes" id="UP000014115">
    <property type="component" value="Unassembled WGS sequence"/>
</dbReference>
<dbReference type="AlphaFoldDB" id="K2KAH3"/>
<reference evidence="2 3" key="1">
    <citation type="journal article" date="2012" name="J. Bacteriol.">
        <title>Genome Sequence of Idiomarina xiamenensis Type Strain 10-D-4.</title>
        <authorList>
            <person name="Lai Q."/>
            <person name="Wang L."/>
            <person name="Wang W."/>
            <person name="Shao Z."/>
        </authorList>
    </citation>
    <scope>NUCLEOTIDE SEQUENCE [LARGE SCALE GENOMIC DNA]</scope>
    <source>
        <strain evidence="2 3">10-D-4</strain>
    </source>
</reference>
<keyword evidence="3" id="KW-1185">Reference proteome</keyword>
<sequence>MHIQQNNDSRVLAQLAAEGFDFDKSSIIEFTVEFERWPPQNEAMRLLQQDYPDVQLYPPCDDDAGYVVVRIQQPLSYALVSDTQRQLTRLMAPYGGLCDAWGVVLS</sequence>
<organism evidence="2 3">
    <name type="scientific">Idiomarina xiamenensis 10-D-4</name>
    <dbReference type="NCBI Taxonomy" id="740709"/>
    <lineage>
        <taxon>Bacteria</taxon>
        <taxon>Pseudomonadati</taxon>
        <taxon>Pseudomonadota</taxon>
        <taxon>Gammaproteobacteria</taxon>
        <taxon>Alteromonadales</taxon>
        <taxon>Idiomarinaceae</taxon>
        <taxon>Idiomarina</taxon>
    </lineage>
</organism>
<dbReference type="InterPro" id="IPR009671">
    <property type="entry name" value="RraB_dom"/>
</dbReference>
<gene>
    <name evidence="2" type="ORF">A10D4_04395</name>
</gene>
<dbReference type="InterPro" id="IPR036701">
    <property type="entry name" value="RraB-like_sf"/>
</dbReference>
<dbReference type="eggNOG" id="ENOG50334A9">
    <property type="taxonomic scope" value="Bacteria"/>
</dbReference>
<dbReference type="EMBL" id="AMRG01000004">
    <property type="protein sequence ID" value="EKE84823.1"/>
    <property type="molecule type" value="Genomic_DNA"/>
</dbReference>
<name>K2KAH3_9GAMM</name>
<dbReference type="Gene3D" id="3.30.70.970">
    <property type="entry name" value="RraB-like"/>
    <property type="match status" value="1"/>
</dbReference>
<dbReference type="OrthoDB" id="5769880at2"/>
<accession>K2KAH3</accession>
<dbReference type="Pfam" id="PF06877">
    <property type="entry name" value="RraB"/>
    <property type="match status" value="1"/>
</dbReference>
<dbReference type="SUPFAM" id="SSF89946">
    <property type="entry name" value="Hypothetical protein VC0424"/>
    <property type="match status" value="1"/>
</dbReference>
<evidence type="ECO:0000313" key="3">
    <source>
        <dbReference type="Proteomes" id="UP000014115"/>
    </source>
</evidence>
<feature type="domain" description="Regulator of ribonuclease activity B" evidence="1">
    <location>
        <begin position="6"/>
        <end position="103"/>
    </location>
</feature>